<evidence type="ECO:0000256" key="1">
    <source>
        <dbReference type="SAM" id="Phobius"/>
    </source>
</evidence>
<sequence>MISEDGEGPLAPHGNATDALLYDYFKYLTSLCVLSLGGVLALSEKVPAAGRGKELLIGAVIVIGCSALLSFSGTGELVRERAPDAPRRSLNFYRVTAPFLLCFGVGMFVYLFIRTLFA</sequence>
<evidence type="ECO:0000313" key="2">
    <source>
        <dbReference type="EMBL" id="TDN80617.1"/>
    </source>
</evidence>
<keyword evidence="3" id="KW-1185">Reference proteome</keyword>
<organism evidence="2 3">
    <name type="scientific">Stakelama pacifica</name>
    <dbReference type="NCBI Taxonomy" id="517720"/>
    <lineage>
        <taxon>Bacteria</taxon>
        <taxon>Pseudomonadati</taxon>
        <taxon>Pseudomonadota</taxon>
        <taxon>Alphaproteobacteria</taxon>
        <taxon>Sphingomonadales</taxon>
        <taxon>Sphingomonadaceae</taxon>
        <taxon>Stakelama</taxon>
    </lineage>
</organism>
<accession>A0A4R6FHE6</accession>
<feature type="transmembrane region" description="Helical" evidence="1">
    <location>
        <begin position="24"/>
        <end position="43"/>
    </location>
</feature>
<dbReference type="AlphaFoldDB" id="A0A4R6FHE6"/>
<dbReference type="EMBL" id="SNWD01000009">
    <property type="protein sequence ID" value="TDN80617.1"/>
    <property type="molecule type" value="Genomic_DNA"/>
</dbReference>
<dbReference type="OrthoDB" id="7569415at2"/>
<feature type="transmembrane region" description="Helical" evidence="1">
    <location>
        <begin position="92"/>
        <end position="113"/>
    </location>
</feature>
<gene>
    <name evidence="2" type="ORF">EV664_1095</name>
</gene>
<reference evidence="2 3" key="1">
    <citation type="submission" date="2019-03" db="EMBL/GenBank/DDBJ databases">
        <title>Genomic Encyclopedia of Type Strains, Phase IV (KMG-IV): sequencing the most valuable type-strain genomes for metagenomic binning, comparative biology and taxonomic classification.</title>
        <authorList>
            <person name="Goeker M."/>
        </authorList>
    </citation>
    <scope>NUCLEOTIDE SEQUENCE [LARGE SCALE GENOMIC DNA]</scope>
    <source>
        <strain evidence="2 3">DSM 25059</strain>
    </source>
</reference>
<protein>
    <submittedName>
        <fullName evidence="2">Uncharacterized protein</fullName>
    </submittedName>
</protein>
<comment type="caution">
    <text evidence="2">The sequence shown here is derived from an EMBL/GenBank/DDBJ whole genome shotgun (WGS) entry which is preliminary data.</text>
</comment>
<evidence type="ECO:0000313" key="3">
    <source>
        <dbReference type="Proteomes" id="UP000295493"/>
    </source>
</evidence>
<dbReference type="Proteomes" id="UP000295493">
    <property type="component" value="Unassembled WGS sequence"/>
</dbReference>
<keyword evidence="1" id="KW-0472">Membrane</keyword>
<name>A0A4R6FHE6_9SPHN</name>
<feature type="transmembrane region" description="Helical" evidence="1">
    <location>
        <begin position="55"/>
        <end position="72"/>
    </location>
</feature>
<keyword evidence="1" id="KW-1133">Transmembrane helix</keyword>
<dbReference type="RefSeq" id="WP_133496100.1">
    <property type="nucleotide sequence ID" value="NZ_BMLU01000009.1"/>
</dbReference>
<proteinExistence type="predicted"/>
<keyword evidence="1" id="KW-0812">Transmembrane</keyword>